<feature type="region of interest" description="Disordered" evidence="1">
    <location>
        <begin position="584"/>
        <end position="650"/>
    </location>
</feature>
<reference evidence="2 3" key="1">
    <citation type="submission" date="2017-12" db="EMBL/GenBank/DDBJ databases">
        <title>Comparative genomics of Botrytis spp.</title>
        <authorList>
            <person name="Valero-Jimenez C.A."/>
            <person name="Tapia P."/>
            <person name="Veloso J."/>
            <person name="Silva-Moreno E."/>
            <person name="Staats M."/>
            <person name="Valdes J.H."/>
            <person name="Van Kan J.A.L."/>
        </authorList>
    </citation>
    <scope>NUCLEOTIDE SEQUENCE [LARGE SCALE GENOMIC DNA]</scope>
    <source>
        <strain evidence="2 3">Bp0003</strain>
    </source>
</reference>
<feature type="compositionally biased region" description="Basic residues" evidence="1">
    <location>
        <begin position="59"/>
        <end position="68"/>
    </location>
</feature>
<keyword evidence="3" id="KW-1185">Reference proteome</keyword>
<evidence type="ECO:0000313" key="2">
    <source>
        <dbReference type="EMBL" id="TGO23873.1"/>
    </source>
</evidence>
<evidence type="ECO:0000256" key="1">
    <source>
        <dbReference type="SAM" id="MobiDB-lite"/>
    </source>
</evidence>
<dbReference type="Proteomes" id="UP000297910">
    <property type="component" value="Unassembled WGS sequence"/>
</dbReference>
<proteinExistence type="predicted"/>
<name>A0A4Z1FMU3_9HELO</name>
<organism evidence="2 3">
    <name type="scientific">Botrytis paeoniae</name>
    <dbReference type="NCBI Taxonomy" id="278948"/>
    <lineage>
        <taxon>Eukaryota</taxon>
        <taxon>Fungi</taxon>
        <taxon>Dikarya</taxon>
        <taxon>Ascomycota</taxon>
        <taxon>Pezizomycotina</taxon>
        <taxon>Leotiomycetes</taxon>
        <taxon>Helotiales</taxon>
        <taxon>Sclerotiniaceae</taxon>
        <taxon>Botrytis</taxon>
    </lineage>
</organism>
<feature type="region of interest" description="Disordered" evidence="1">
    <location>
        <begin position="200"/>
        <end position="219"/>
    </location>
</feature>
<feature type="compositionally biased region" description="Polar residues" evidence="1">
    <location>
        <begin position="81"/>
        <end position="104"/>
    </location>
</feature>
<evidence type="ECO:0000313" key="3">
    <source>
        <dbReference type="Proteomes" id="UP000297910"/>
    </source>
</evidence>
<feature type="region of interest" description="Disordered" evidence="1">
    <location>
        <begin position="288"/>
        <end position="323"/>
    </location>
</feature>
<dbReference type="EMBL" id="PQXI01000119">
    <property type="protein sequence ID" value="TGO23873.1"/>
    <property type="molecule type" value="Genomic_DNA"/>
</dbReference>
<accession>A0A4Z1FMU3</accession>
<feature type="region of interest" description="Disordered" evidence="1">
    <location>
        <begin position="24"/>
        <end position="112"/>
    </location>
</feature>
<sequence length="836" mass="91906">MFSCLKRFDSITALTKRYTTIRMNPVTNSKTPPPRLVDIKPLRPQSMGTPSSINPTLLSRRRTSRSHNHGTVDTVPELRRFNSSGTKSSGRTRPRQTTSQSYGSLDTALPRRERETMKDLSEFLMSYDPPAHNLVALPQTTPRKKFGLLRRKQKKESKSNQFLKLPDTAIAAKTRQGVQYIAISIPLEHDYLGRLPTPPETTSNLARVPTPDRSPVIIPKPGYNVGDYVTPPPELPVLNITTSTSNRNTWGPGTLTKVVTKPGSEEVMLQNGYIHRTSQVYTPTRSIYHDAPETRPRPHSSKAFSSPGPSFKIAPTDNPRANSLNSVSRPILWSNRSDGPLRVINRTPSPDIKPSYQTHKVIKSISTIHSIATTGTNIRHSLKSTPDSFNTNSSAQVVFGTAETVDLQNFRGTPRPSIASPGSENIIQFPAASAVEAEGLIRNHATSPAEILSPISPQFGSNEQQIDQAIQQSRREKVRAKKEKDLASIRSRNSSVDHTNINTNTNTNKASVQSVPETSFIEVNPLPPLSSNPTFGPPNRSLKCLAQNTNGLSATRIMLVADFPPYIEELRQCGFGARPISPALTMKSPSRLPRPTFDSTNSSHRVDSEESAYAHQSTQTILSHTTPSASTTWLGKERDGRKSSDGFGYGRMDLSSDEDLNYLNGDAHGKMDRDMSMNMERRSIGEIGTSLRSTSLKEKELDVRMRIVERHTDVLLRTLGGIAQSFDGLGAVGRLRWEEVHGRSGVDGRSGVGARSVGVEMGSRSSFIGTGGSDGERGNRMASEGRGNRRRANTTGMGVGVGVESRHRDSDIDLVMREIRMAAPRVSEEGSRERRG</sequence>
<feature type="region of interest" description="Disordered" evidence="1">
    <location>
        <begin position="763"/>
        <end position="805"/>
    </location>
</feature>
<feature type="compositionally biased region" description="Polar residues" evidence="1">
    <location>
        <begin position="614"/>
        <end position="633"/>
    </location>
</feature>
<dbReference type="AlphaFoldDB" id="A0A4Z1FMU3"/>
<feature type="compositionally biased region" description="Polar residues" evidence="1">
    <location>
        <begin position="46"/>
        <end position="55"/>
    </location>
</feature>
<gene>
    <name evidence="2" type="ORF">BPAE_0119g00120</name>
</gene>
<feature type="compositionally biased region" description="Basic and acidic residues" evidence="1">
    <location>
        <begin position="635"/>
        <end position="644"/>
    </location>
</feature>
<protein>
    <submittedName>
        <fullName evidence="2">Uncharacterized protein</fullName>
    </submittedName>
</protein>
<comment type="caution">
    <text evidence="2">The sequence shown here is derived from an EMBL/GenBank/DDBJ whole genome shotgun (WGS) entry which is preliminary data.</text>
</comment>